<protein>
    <recommendedName>
        <fullName evidence="1">PRC-barrel domain-containing protein</fullName>
    </recommendedName>
</protein>
<evidence type="ECO:0000313" key="2">
    <source>
        <dbReference type="EMBL" id="APM38713.1"/>
    </source>
</evidence>
<dbReference type="Proteomes" id="UP000184604">
    <property type="component" value="Chromosome"/>
</dbReference>
<name>A0A1L5F6V7_CLOKL</name>
<dbReference type="Gene3D" id="2.30.30.240">
    <property type="entry name" value="PRC-barrel domain"/>
    <property type="match status" value="1"/>
</dbReference>
<dbReference type="PANTHER" id="PTHR40061">
    <property type="entry name" value="SPORULATION PROTEIN YLMC-RELATED"/>
    <property type="match status" value="1"/>
</dbReference>
<proteinExistence type="predicted"/>
<dbReference type="SUPFAM" id="SSF50346">
    <property type="entry name" value="PRC-barrel domain"/>
    <property type="match status" value="1"/>
</dbReference>
<dbReference type="EMBL" id="CP018335">
    <property type="protein sequence ID" value="APM38713.1"/>
    <property type="molecule type" value="Genomic_DNA"/>
</dbReference>
<gene>
    <name evidence="2" type="ORF">BS101_08110</name>
</gene>
<dbReference type="PANTHER" id="PTHR40061:SF1">
    <property type="entry name" value="SPORULATION PROTEIN YLMC-RELATED"/>
    <property type="match status" value="1"/>
</dbReference>
<dbReference type="OrthoDB" id="6024937at2"/>
<dbReference type="RefSeq" id="WP_073538370.1">
    <property type="nucleotide sequence ID" value="NZ_CP018335.1"/>
</dbReference>
<accession>A0A1L5F6V7</accession>
<reference evidence="2 3" key="1">
    <citation type="submission" date="2016-12" db="EMBL/GenBank/DDBJ databases">
        <title>Complete genome sequence of Clostridium kluyveri JZZ isolated from the pit mud of a Chinese flavor liquor-making factory.</title>
        <authorList>
            <person name="Wang Y."/>
        </authorList>
    </citation>
    <scope>NUCLEOTIDE SEQUENCE [LARGE SCALE GENOMIC DNA]</scope>
    <source>
        <strain evidence="2 3">JZZ</strain>
    </source>
</reference>
<feature type="domain" description="PRC-barrel" evidence="1">
    <location>
        <begin position="6"/>
        <end position="81"/>
    </location>
</feature>
<dbReference type="InterPro" id="IPR027275">
    <property type="entry name" value="PRC-brl_dom"/>
</dbReference>
<dbReference type="Pfam" id="PF05239">
    <property type="entry name" value="PRC"/>
    <property type="match status" value="1"/>
</dbReference>
<evidence type="ECO:0000259" key="1">
    <source>
        <dbReference type="Pfam" id="PF05239"/>
    </source>
</evidence>
<dbReference type="AlphaFoldDB" id="A0A1L5F6V7"/>
<organism evidence="2 3">
    <name type="scientific">Clostridium kluyveri</name>
    <dbReference type="NCBI Taxonomy" id="1534"/>
    <lineage>
        <taxon>Bacteria</taxon>
        <taxon>Bacillati</taxon>
        <taxon>Bacillota</taxon>
        <taxon>Clostridia</taxon>
        <taxon>Eubacteriales</taxon>
        <taxon>Clostridiaceae</taxon>
        <taxon>Clostridium</taxon>
    </lineage>
</organism>
<evidence type="ECO:0000313" key="3">
    <source>
        <dbReference type="Proteomes" id="UP000184604"/>
    </source>
</evidence>
<sequence>MELQKDLFSLTNLRDMEVIDINTGIKLGFIKDLKVNCEEHRIISIILPSQTGKVSFFNKNEDLEVPWDNVRKIGVDVILVDGENISDKK</sequence>
<dbReference type="NCBIfam" id="TIGR02888">
    <property type="entry name" value="spore_YlmC_YmxH"/>
    <property type="match status" value="1"/>
</dbReference>
<dbReference type="InterPro" id="IPR011033">
    <property type="entry name" value="PRC_barrel-like_sf"/>
</dbReference>
<dbReference type="InterPro" id="IPR014238">
    <property type="entry name" value="Spore_YlmC/YmxH"/>
</dbReference>